<evidence type="ECO:0000313" key="4">
    <source>
        <dbReference type="Proteomes" id="UP000070412"/>
    </source>
</evidence>
<feature type="region of interest" description="Disordered" evidence="1">
    <location>
        <begin position="203"/>
        <end position="235"/>
    </location>
</feature>
<proteinExistence type="predicted"/>
<evidence type="ECO:0000313" key="2">
    <source>
        <dbReference type="EMBL" id="KAF7494966.1"/>
    </source>
</evidence>
<name>A0A834RE79_SARSC</name>
<reference evidence="4" key="1">
    <citation type="journal article" date="2020" name="PLoS Negl. Trop. Dis.">
        <title>High-quality nuclear genome for Sarcoptes scabiei-A critical resource for a neglected parasite.</title>
        <authorList>
            <person name="Korhonen P.K."/>
            <person name="Gasser R.B."/>
            <person name="Ma G."/>
            <person name="Wang T."/>
            <person name="Stroehlein A.J."/>
            <person name="Young N.D."/>
            <person name="Ang C.S."/>
            <person name="Fernando D.D."/>
            <person name="Lu H.C."/>
            <person name="Taylor S."/>
            <person name="Reynolds S.L."/>
            <person name="Mofiz E."/>
            <person name="Najaraj S.H."/>
            <person name="Gowda H."/>
            <person name="Madugundu A."/>
            <person name="Renuse S."/>
            <person name="Holt D."/>
            <person name="Pandey A."/>
            <person name="Papenfuss A.T."/>
            <person name="Fischer K."/>
        </authorList>
    </citation>
    <scope>NUCLEOTIDE SEQUENCE [LARGE SCALE GENOMIC DNA]</scope>
</reference>
<feature type="compositionally biased region" description="Basic residues" evidence="1">
    <location>
        <begin position="207"/>
        <end position="216"/>
    </location>
</feature>
<keyword evidence="4" id="KW-1185">Reference proteome</keyword>
<evidence type="ECO:0000256" key="1">
    <source>
        <dbReference type="SAM" id="MobiDB-lite"/>
    </source>
</evidence>
<dbReference type="EnsemblMetazoa" id="SSS_5708s_mrna">
    <property type="protein sequence ID" value="KAF7494966.1"/>
    <property type="gene ID" value="SSS_5708"/>
</dbReference>
<dbReference type="Proteomes" id="UP000070412">
    <property type="component" value="Unassembled WGS sequence"/>
</dbReference>
<reference evidence="2" key="2">
    <citation type="submission" date="2020-01" db="EMBL/GenBank/DDBJ databases">
        <authorList>
            <person name="Korhonen P.K.K."/>
            <person name="Guangxu M.G."/>
            <person name="Wang T.W."/>
            <person name="Stroehlein A.J.S."/>
            <person name="Young N.D."/>
            <person name="Ang C.-S.A."/>
            <person name="Fernando D.W.F."/>
            <person name="Lu H.L."/>
            <person name="Taylor S.T."/>
            <person name="Ehtesham M.E.M."/>
            <person name="Najaraj S.H.N."/>
            <person name="Harsha G.H.G."/>
            <person name="Madugundu A.M."/>
            <person name="Renuse S.R."/>
            <person name="Holt D.H."/>
            <person name="Pandey A.P."/>
            <person name="Papenfuss A.P."/>
            <person name="Gasser R.B.G."/>
            <person name="Fischer K.F."/>
        </authorList>
    </citation>
    <scope>NUCLEOTIDE SEQUENCE</scope>
    <source>
        <strain evidence="2">SSS_KF_BRIS2020</strain>
    </source>
</reference>
<reference evidence="3" key="3">
    <citation type="submission" date="2022-06" db="UniProtKB">
        <authorList>
            <consortium name="EnsemblMetazoa"/>
        </authorList>
    </citation>
    <scope>IDENTIFICATION</scope>
</reference>
<protein>
    <submittedName>
        <fullName evidence="2 3">Uncharacterized protein</fullName>
    </submittedName>
</protein>
<dbReference type="AlphaFoldDB" id="A0A834RE79"/>
<dbReference type="EMBL" id="WVUK01000051">
    <property type="protein sequence ID" value="KAF7494966.1"/>
    <property type="molecule type" value="Genomic_DNA"/>
</dbReference>
<gene>
    <name evidence="2" type="ORF">SSS_5708</name>
</gene>
<sequence>MIVINQFFDNSLEFFFSSLSFRFIKVLESELKINKIHSLNRSFSLSNNFVWRRIFFFQSNHYSKRIRARLWSTINHHHIQLLSSNFFSTFHFVTRIIDVGIGKKKSHLHRMILIENSSGCWRCAFHRSEIETNTDNDRKVLEFFAKITLENWNLLFLSENLNRNSYRYLQNHHHIIHHHHWQSSALLSRTTATNTWKNLMKIDQSSRRRRSKKKINRGTDKSTTTVPAIHELKHS</sequence>
<organism evidence="2">
    <name type="scientific">Sarcoptes scabiei</name>
    <name type="common">Itch mite</name>
    <name type="synonym">Acarus scabiei</name>
    <dbReference type="NCBI Taxonomy" id="52283"/>
    <lineage>
        <taxon>Eukaryota</taxon>
        <taxon>Metazoa</taxon>
        <taxon>Ecdysozoa</taxon>
        <taxon>Arthropoda</taxon>
        <taxon>Chelicerata</taxon>
        <taxon>Arachnida</taxon>
        <taxon>Acari</taxon>
        <taxon>Acariformes</taxon>
        <taxon>Sarcoptiformes</taxon>
        <taxon>Astigmata</taxon>
        <taxon>Psoroptidia</taxon>
        <taxon>Sarcoptoidea</taxon>
        <taxon>Sarcoptidae</taxon>
        <taxon>Sarcoptinae</taxon>
        <taxon>Sarcoptes</taxon>
    </lineage>
</organism>
<accession>A0A834RE79</accession>
<evidence type="ECO:0000313" key="3">
    <source>
        <dbReference type="EnsemblMetazoa" id="KAF7494966.1"/>
    </source>
</evidence>